<dbReference type="OrthoDB" id="1935586at2759"/>
<dbReference type="Proteomes" id="UP000257109">
    <property type="component" value="Unassembled WGS sequence"/>
</dbReference>
<name>A0A371H6F9_MUCPR</name>
<feature type="compositionally biased region" description="Basic and acidic residues" evidence="1">
    <location>
        <begin position="149"/>
        <end position="158"/>
    </location>
</feature>
<sequence length="158" mass="18716">MKLSAMKRKEFTYVFLEECLPHEAEFVRELHAKVQANIEKRYRQYERQANQRHAKIGFRFVCEKKGFLLKENSSCNQEEIELFMVNDNDYKLDLSTTYDEEFDSRTNPFEEGGNDRDLTNKAKEYLRDTGGSLTRPKTNMMKQSLQDSSVEKNEKFDS</sequence>
<keyword evidence="3" id="KW-1185">Reference proteome</keyword>
<proteinExistence type="predicted"/>
<feature type="non-terminal residue" evidence="2">
    <location>
        <position position="1"/>
    </location>
</feature>
<gene>
    <name evidence="2" type="ORF">CR513_18841</name>
</gene>
<protein>
    <submittedName>
        <fullName evidence="2">Uncharacterized protein</fullName>
    </submittedName>
</protein>
<accession>A0A371H6F9</accession>
<evidence type="ECO:0000256" key="1">
    <source>
        <dbReference type="SAM" id="MobiDB-lite"/>
    </source>
</evidence>
<evidence type="ECO:0000313" key="2">
    <source>
        <dbReference type="EMBL" id="RDX98263.1"/>
    </source>
</evidence>
<dbReference type="AlphaFoldDB" id="A0A371H6F9"/>
<feature type="compositionally biased region" description="Polar residues" evidence="1">
    <location>
        <begin position="131"/>
        <end position="148"/>
    </location>
</feature>
<comment type="caution">
    <text evidence="2">The sequence shown here is derived from an EMBL/GenBank/DDBJ whole genome shotgun (WGS) entry which is preliminary data.</text>
</comment>
<dbReference type="EMBL" id="QJKJ01003485">
    <property type="protein sequence ID" value="RDX98263.1"/>
    <property type="molecule type" value="Genomic_DNA"/>
</dbReference>
<feature type="region of interest" description="Disordered" evidence="1">
    <location>
        <begin position="127"/>
        <end position="158"/>
    </location>
</feature>
<reference evidence="2" key="1">
    <citation type="submission" date="2018-05" db="EMBL/GenBank/DDBJ databases">
        <title>Draft genome of Mucuna pruriens seed.</title>
        <authorList>
            <person name="Nnadi N.E."/>
            <person name="Vos R."/>
            <person name="Hasami M.H."/>
            <person name="Devisetty U.K."/>
            <person name="Aguiy J.C."/>
        </authorList>
    </citation>
    <scope>NUCLEOTIDE SEQUENCE [LARGE SCALE GENOMIC DNA]</scope>
    <source>
        <strain evidence="2">JCA_2017</strain>
    </source>
</reference>
<organism evidence="2 3">
    <name type="scientific">Mucuna pruriens</name>
    <name type="common">Velvet bean</name>
    <name type="synonym">Dolichos pruriens</name>
    <dbReference type="NCBI Taxonomy" id="157652"/>
    <lineage>
        <taxon>Eukaryota</taxon>
        <taxon>Viridiplantae</taxon>
        <taxon>Streptophyta</taxon>
        <taxon>Embryophyta</taxon>
        <taxon>Tracheophyta</taxon>
        <taxon>Spermatophyta</taxon>
        <taxon>Magnoliopsida</taxon>
        <taxon>eudicotyledons</taxon>
        <taxon>Gunneridae</taxon>
        <taxon>Pentapetalae</taxon>
        <taxon>rosids</taxon>
        <taxon>fabids</taxon>
        <taxon>Fabales</taxon>
        <taxon>Fabaceae</taxon>
        <taxon>Papilionoideae</taxon>
        <taxon>50 kb inversion clade</taxon>
        <taxon>NPAAA clade</taxon>
        <taxon>indigoferoid/millettioid clade</taxon>
        <taxon>Phaseoleae</taxon>
        <taxon>Mucuna</taxon>
    </lineage>
</organism>
<evidence type="ECO:0000313" key="3">
    <source>
        <dbReference type="Proteomes" id="UP000257109"/>
    </source>
</evidence>